<comment type="caution">
    <text evidence="2">The sequence shown here is derived from an EMBL/GenBank/DDBJ whole genome shotgun (WGS) entry which is preliminary data.</text>
</comment>
<feature type="region of interest" description="Disordered" evidence="1">
    <location>
        <begin position="1"/>
        <end position="28"/>
    </location>
</feature>
<protein>
    <recommendedName>
        <fullName evidence="4">F-box domain-containing protein</fullName>
    </recommendedName>
</protein>
<organism evidence="2 3">
    <name type="scientific">Cryoendolithus antarcticus</name>
    <dbReference type="NCBI Taxonomy" id="1507870"/>
    <lineage>
        <taxon>Eukaryota</taxon>
        <taxon>Fungi</taxon>
        <taxon>Dikarya</taxon>
        <taxon>Ascomycota</taxon>
        <taxon>Pezizomycotina</taxon>
        <taxon>Dothideomycetes</taxon>
        <taxon>Dothideomycetidae</taxon>
        <taxon>Cladosporiales</taxon>
        <taxon>Cladosporiaceae</taxon>
        <taxon>Cryoendolithus</taxon>
    </lineage>
</organism>
<evidence type="ECO:0000313" key="3">
    <source>
        <dbReference type="Proteomes" id="UP000192596"/>
    </source>
</evidence>
<sequence length="338" mass="37793">MAVSKRKSGAPHAAVKRKKTASSAPTTDRVTRGMKRFAAVYAVLGTTELLEAILLKLPMFDLFVFQRVSLRFRDCIAKSPRLQERLWLRLRNCPPQQWVATGPRGNTVDTFSLVHSNNSATLHGPRWSPAQLCPIFRQEPGRSERLIALSLRIYFKHKAIRRSNGPYMPDIGSWRKLYVFDPPCADPRMHLVYNYLAPRRATVTAFEAKASMWFNLLEAGNIATADERPHLLPIDRMQIGDLLDRAYIGGGITRRHLALPQDKVIRPRAGQTWDDHSSVCEILDELQQMYPGKFSFDAGASCIFAKGIVIPSAAEWQAVHCRAALSDGTDANAAVVGT</sequence>
<dbReference type="EMBL" id="NAJO01000013">
    <property type="protein sequence ID" value="OQO07954.1"/>
    <property type="molecule type" value="Genomic_DNA"/>
</dbReference>
<reference evidence="3" key="1">
    <citation type="submission" date="2017-03" db="EMBL/GenBank/DDBJ databases">
        <title>Genomes of endolithic fungi from Antarctica.</title>
        <authorList>
            <person name="Coleine C."/>
            <person name="Masonjones S."/>
            <person name="Stajich J.E."/>
        </authorList>
    </citation>
    <scope>NUCLEOTIDE SEQUENCE [LARGE SCALE GENOMIC DNA]</scope>
    <source>
        <strain evidence="3">CCFEE 5527</strain>
    </source>
</reference>
<feature type="compositionally biased region" description="Basic residues" evidence="1">
    <location>
        <begin position="1"/>
        <end position="20"/>
    </location>
</feature>
<keyword evidence="3" id="KW-1185">Reference proteome</keyword>
<dbReference type="Proteomes" id="UP000192596">
    <property type="component" value="Unassembled WGS sequence"/>
</dbReference>
<proteinExistence type="predicted"/>
<gene>
    <name evidence="2" type="ORF">B0A48_06746</name>
</gene>
<name>A0A1V8T9K5_9PEZI</name>
<evidence type="ECO:0000256" key="1">
    <source>
        <dbReference type="SAM" id="MobiDB-lite"/>
    </source>
</evidence>
<evidence type="ECO:0008006" key="4">
    <source>
        <dbReference type="Google" id="ProtNLM"/>
    </source>
</evidence>
<accession>A0A1V8T9K5</accession>
<dbReference type="OrthoDB" id="3800738at2759"/>
<dbReference type="AlphaFoldDB" id="A0A1V8T9K5"/>
<dbReference type="InParanoid" id="A0A1V8T9K5"/>
<evidence type="ECO:0000313" key="2">
    <source>
        <dbReference type="EMBL" id="OQO07954.1"/>
    </source>
</evidence>